<dbReference type="GO" id="GO:0046982">
    <property type="term" value="F:protein heterodimerization activity"/>
    <property type="evidence" value="ECO:0007669"/>
    <property type="project" value="InterPro"/>
</dbReference>
<keyword evidence="4" id="KW-1185">Reference proteome</keyword>
<gene>
    <name evidence="3" type="ORF">EIN_125920</name>
</gene>
<dbReference type="RefSeq" id="XP_004256159.1">
    <property type="nucleotide sequence ID" value="XM_004256111.1"/>
</dbReference>
<dbReference type="Proteomes" id="UP000014680">
    <property type="component" value="Unassembled WGS sequence"/>
</dbReference>
<dbReference type="KEGG" id="eiv:EIN_125920"/>
<dbReference type="AlphaFoldDB" id="A0A0A1U8J0"/>
<dbReference type="GeneID" id="14888362"/>
<dbReference type="InterPro" id="IPR007125">
    <property type="entry name" value="H2A/H2B/H3"/>
</dbReference>
<dbReference type="VEuPathDB" id="AmoebaDB:EIN_125920"/>
<feature type="domain" description="Core Histone H2A/H2B/H3" evidence="2">
    <location>
        <begin position="230"/>
        <end position="289"/>
    </location>
</feature>
<feature type="region of interest" description="Disordered" evidence="1">
    <location>
        <begin position="1"/>
        <end position="111"/>
    </location>
</feature>
<evidence type="ECO:0000256" key="1">
    <source>
        <dbReference type="SAM" id="MobiDB-lite"/>
    </source>
</evidence>
<feature type="compositionally biased region" description="Basic and acidic residues" evidence="1">
    <location>
        <begin position="90"/>
        <end position="107"/>
    </location>
</feature>
<evidence type="ECO:0000259" key="2">
    <source>
        <dbReference type="Pfam" id="PF00125"/>
    </source>
</evidence>
<name>A0A0A1U8J0_ENTIV</name>
<dbReference type="EMBL" id="KB206630">
    <property type="protein sequence ID" value="ELP89388.1"/>
    <property type="molecule type" value="Genomic_DNA"/>
</dbReference>
<reference evidence="3 4" key="1">
    <citation type="submission" date="2012-10" db="EMBL/GenBank/DDBJ databases">
        <authorList>
            <person name="Zafar N."/>
            <person name="Inman J."/>
            <person name="Hall N."/>
            <person name="Lorenzi H."/>
            <person name="Caler E."/>
        </authorList>
    </citation>
    <scope>NUCLEOTIDE SEQUENCE [LARGE SCALE GENOMIC DNA]</scope>
    <source>
        <strain evidence="3 4">IP1</strain>
    </source>
</reference>
<dbReference type="InterPro" id="IPR009072">
    <property type="entry name" value="Histone-fold"/>
</dbReference>
<dbReference type="Gene3D" id="1.10.20.10">
    <property type="entry name" value="Histone, subunit A"/>
    <property type="match status" value="1"/>
</dbReference>
<dbReference type="Pfam" id="PF00125">
    <property type="entry name" value="Histone"/>
    <property type="match status" value="1"/>
</dbReference>
<feature type="region of interest" description="Disordered" evidence="1">
    <location>
        <begin position="141"/>
        <end position="197"/>
    </location>
</feature>
<protein>
    <recommendedName>
        <fullName evidence="2">Core Histone H2A/H2B/H3 domain-containing protein</fullName>
    </recommendedName>
</protein>
<evidence type="ECO:0000313" key="4">
    <source>
        <dbReference type="Proteomes" id="UP000014680"/>
    </source>
</evidence>
<evidence type="ECO:0000313" key="3">
    <source>
        <dbReference type="EMBL" id="ELP89388.1"/>
    </source>
</evidence>
<dbReference type="SUPFAM" id="SSF47113">
    <property type="entry name" value="Histone-fold"/>
    <property type="match status" value="1"/>
</dbReference>
<feature type="compositionally biased region" description="Basic residues" evidence="1">
    <location>
        <begin position="56"/>
        <end position="76"/>
    </location>
</feature>
<proteinExistence type="predicted"/>
<feature type="compositionally biased region" description="Acidic residues" evidence="1">
    <location>
        <begin position="175"/>
        <end position="195"/>
    </location>
</feature>
<sequence>MGRTKGKNGKPVKKSETDATAPTPVDRPKNPPQPQDTSKELSQKQKQPLSLEKTRAEKKKKKQKKQKKSKNPKNKGKHEEELENELFTSSEEKSPMEEDVLTAKKDEVSDECVDDQNLVDASDEEDLCQFFTSNAMDCENIFDDDESKEDTPDTAKVAGDVDAGANATNEQNERESEDNEESEMEDVETAFDDSSESAIHDIANEFPKSELYKTDFVFDEQKFANLIYSMTKEMATGKKEDEFRIHKEAIQELQDGGEQFLVRIYQKAMLCAENAGRNYVTNGDMRTARLCEGTLFTDDYPKDMRQSKDVTYRNEKTF</sequence>
<accession>A0A0A1U8J0</accession>
<organism evidence="3 4">
    <name type="scientific">Entamoeba invadens IP1</name>
    <dbReference type="NCBI Taxonomy" id="370355"/>
    <lineage>
        <taxon>Eukaryota</taxon>
        <taxon>Amoebozoa</taxon>
        <taxon>Evosea</taxon>
        <taxon>Archamoebae</taxon>
        <taxon>Mastigamoebida</taxon>
        <taxon>Entamoebidae</taxon>
        <taxon>Entamoeba</taxon>
    </lineage>
</organism>
<dbReference type="GO" id="GO:0003677">
    <property type="term" value="F:DNA binding"/>
    <property type="evidence" value="ECO:0007669"/>
    <property type="project" value="InterPro"/>
</dbReference>
<feature type="compositionally biased region" description="Basic residues" evidence="1">
    <location>
        <begin position="1"/>
        <end position="12"/>
    </location>
</feature>